<gene>
    <name evidence="1" type="ORF">ATO3_05030</name>
</gene>
<evidence type="ECO:0000313" key="1">
    <source>
        <dbReference type="EMBL" id="OWU75592.1"/>
    </source>
</evidence>
<protein>
    <submittedName>
        <fullName evidence="1">Uncharacterized protein</fullName>
    </submittedName>
</protein>
<name>A0A225NMH1_9RHOB</name>
<evidence type="ECO:0000313" key="2">
    <source>
        <dbReference type="Proteomes" id="UP000215377"/>
    </source>
</evidence>
<sequence>MAWIFDAYTGTFLYEARGAEAQAFVHAEEVVILARAPFEATGFGPSVPAKDPTFSMAWVSVGTGAEAAGVGFKVRISVSVEPGLRVIAPPLGSWGARILREGTQEGFVEVRVDPALVEPRVLRMTLSGQRSHAPVTPGPDGVARVSFRSLRLDRPAAPGRAVFDLLVTGASSTGDARAERTNAAYIWPGVGRTPSGNVEDVVAPETFSAAHSAGWLKIAGRLTMDPRHAAPAACLAVSVDGDLAEFEIPFRGVRVWRHRPGVDGRERVAHGAVWLRGASERQDAIVVEGAPSDTDLLIFGVRQRGPFRGSRRLEVPASVLGGEGQDDRIALCHPDGRVETLLRVLQVNDPRRIECFEDDVFVSVAFEPAKRLDGVGIRIEDVSGEVSEGFEMLGPRPVKAPLPSGVSVTLGDRIEVQIRKSEFRMAARATILVREVGESFEELCGSDRHPVAVGLNGASGPSRNALSNLARLAAEPSTAALADQLYRALAQSRTEAARQLAQQGMVRPFLPALAATTSGGRVARGDVLGAAPWLFSRDLSALGAIDQDGMLGALARLETVDADGLPDPSATDATTRWLDRIALAEGLPPVLGGDAMEQAMGLLRLRLDKFGGRPLLSEGVLGGAARSVFAAHSAELARLRAFDLTGGKDALPARITALLERFARASRIGRSDDFLADLVTRTGLPRDTVGEVLTVSVRCGPELFSIILMFWDAACRAHALQSREATP</sequence>
<proteinExistence type="predicted"/>
<dbReference type="EMBL" id="AQQR01000002">
    <property type="protein sequence ID" value="OWU75592.1"/>
    <property type="molecule type" value="Genomic_DNA"/>
</dbReference>
<dbReference type="Proteomes" id="UP000215377">
    <property type="component" value="Unassembled WGS sequence"/>
</dbReference>
<reference evidence="1 2" key="1">
    <citation type="submission" date="2013-04" db="EMBL/GenBank/DDBJ databases">
        <title>Oceanicola sp. 22II1-22F33 Genome Sequencing.</title>
        <authorList>
            <person name="Lai Q."/>
            <person name="Li G."/>
            <person name="Shao Z."/>
        </authorList>
    </citation>
    <scope>NUCLEOTIDE SEQUENCE [LARGE SCALE GENOMIC DNA]</scope>
    <source>
        <strain evidence="1 2">22II1-22F33</strain>
    </source>
</reference>
<comment type="caution">
    <text evidence="1">The sequence shown here is derived from an EMBL/GenBank/DDBJ whole genome shotgun (WGS) entry which is preliminary data.</text>
</comment>
<accession>A0A225NMH1</accession>
<organism evidence="1 2">
    <name type="scientific">Marinibacterium profundimaris</name>
    <dbReference type="NCBI Taxonomy" id="1679460"/>
    <lineage>
        <taxon>Bacteria</taxon>
        <taxon>Pseudomonadati</taxon>
        <taxon>Pseudomonadota</taxon>
        <taxon>Alphaproteobacteria</taxon>
        <taxon>Rhodobacterales</taxon>
        <taxon>Paracoccaceae</taxon>
        <taxon>Marinibacterium</taxon>
    </lineage>
</organism>
<dbReference type="AlphaFoldDB" id="A0A225NMH1"/>
<keyword evidence="2" id="KW-1185">Reference proteome</keyword>